<feature type="non-terminal residue" evidence="2">
    <location>
        <position position="1"/>
    </location>
</feature>
<accession>X6N6B6</accession>
<evidence type="ECO:0000313" key="3">
    <source>
        <dbReference type="Proteomes" id="UP000023152"/>
    </source>
</evidence>
<sequence>DFAIQALATYYNDIYLAITNHARIDVEYIFVGGNASNPVVYQISGASNYGSLTSAQKGSLVNSQGLLCNGALKAINWLNKTTSLRGVPASNSIVLFNFNALGDSPVCKGASTSFQGSFFCNTNYIIIYAHICKYMCMQCICTFFLQVHKLISKGIHTYAINYFEKNSLNDMETSLGNFDQCAGVVTVASGATFDSISAADKLKGLTQVVTSSSDFLGVCLVVFYLFTLVLFFLTRLQKKKETLIREKHITKCIQTTEFRVLK</sequence>
<dbReference type="Proteomes" id="UP000023152">
    <property type="component" value="Unassembled WGS sequence"/>
</dbReference>
<name>X6N6B6_RETFI</name>
<gene>
    <name evidence="2" type="ORF">RFI_15626</name>
</gene>
<dbReference type="AlphaFoldDB" id="X6N6B6"/>
<reference evidence="2 3" key="1">
    <citation type="journal article" date="2013" name="Curr. Biol.">
        <title>The Genome of the Foraminiferan Reticulomyxa filosa.</title>
        <authorList>
            <person name="Glockner G."/>
            <person name="Hulsmann N."/>
            <person name="Schleicher M."/>
            <person name="Noegel A.A."/>
            <person name="Eichinger L."/>
            <person name="Gallinger C."/>
            <person name="Pawlowski J."/>
            <person name="Sierra R."/>
            <person name="Euteneuer U."/>
            <person name="Pillet L."/>
            <person name="Moustafa A."/>
            <person name="Platzer M."/>
            <person name="Groth M."/>
            <person name="Szafranski K."/>
            <person name="Schliwa M."/>
        </authorList>
    </citation>
    <scope>NUCLEOTIDE SEQUENCE [LARGE SCALE GENOMIC DNA]</scope>
</reference>
<keyword evidence="1" id="KW-1133">Transmembrane helix</keyword>
<evidence type="ECO:0000313" key="2">
    <source>
        <dbReference type="EMBL" id="ETO21576.1"/>
    </source>
</evidence>
<keyword evidence="1" id="KW-0472">Membrane</keyword>
<evidence type="ECO:0000256" key="1">
    <source>
        <dbReference type="SAM" id="Phobius"/>
    </source>
</evidence>
<keyword evidence="1" id="KW-0812">Transmembrane</keyword>
<comment type="caution">
    <text evidence="2">The sequence shown here is derived from an EMBL/GenBank/DDBJ whole genome shotgun (WGS) entry which is preliminary data.</text>
</comment>
<keyword evidence="3" id="KW-1185">Reference proteome</keyword>
<organism evidence="2 3">
    <name type="scientific">Reticulomyxa filosa</name>
    <dbReference type="NCBI Taxonomy" id="46433"/>
    <lineage>
        <taxon>Eukaryota</taxon>
        <taxon>Sar</taxon>
        <taxon>Rhizaria</taxon>
        <taxon>Retaria</taxon>
        <taxon>Foraminifera</taxon>
        <taxon>Monothalamids</taxon>
        <taxon>Reticulomyxidae</taxon>
        <taxon>Reticulomyxa</taxon>
    </lineage>
</organism>
<protein>
    <submittedName>
        <fullName evidence="2">Uncharacterized protein</fullName>
    </submittedName>
</protein>
<feature type="transmembrane region" description="Helical" evidence="1">
    <location>
        <begin position="215"/>
        <end position="233"/>
    </location>
</feature>
<proteinExistence type="predicted"/>
<dbReference type="EMBL" id="ASPP01011488">
    <property type="protein sequence ID" value="ETO21576.1"/>
    <property type="molecule type" value="Genomic_DNA"/>
</dbReference>